<dbReference type="PANTHER" id="PTHR44914:SF1">
    <property type="entry name" value="CHAPERONE PROTEIN DNAJ 13"/>
    <property type="match status" value="1"/>
</dbReference>
<dbReference type="SMART" id="SM00271">
    <property type="entry name" value="DnaJ"/>
    <property type="match status" value="1"/>
</dbReference>
<dbReference type="PROSITE" id="PS50076">
    <property type="entry name" value="DNAJ_2"/>
    <property type="match status" value="1"/>
</dbReference>
<evidence type="ECO:0000256" key="2">
    <source>
        <dbReference type="ARBA" id="ARBA00023136"/>
    </source>
</evidence>
<evidence type="ECO:0000256" key="5">
    <source>
        <dbReference type="SAM" id="Phobius"/>
    </source>
</evidence>
<evidence type="ECO:0000256" key="4">
    <source>
        <dbReference type="SAM" id="Coils"/>
    </source>
</evidence>
<dbReference type="PRINTS" id="PR00625">
    <property type="entry name" value="JDOMAIN"/>
</dbReference>
<protein>
    <submittedName>
        <fullName evidence="7">Chaperone protein dnaJ 13</fullName>
    </submittedName>
</protein>
<keyword evidence="4" id="KW-0175">Coiled coil</keyword>
<dbReference type="InterPro" id="IPR036869">
    <property type="entry name" value="J_dom_sf"/>
</dbReference>
<dbReference type="SUPFAM" id="SSF46565">
    <property type="entry name" value="Chaperone J-domain"/>
    <property type="match status" value="1"/>
</dbReference>
<dbReference type="CDD" id="cd06257">
    <property type="entry name" value="DnaJ"/>
    <property type="match status" value="1"/>
</dbReference>
<keyword evidence="5" id="KW-0812">Transmembrane</keyword>
<dbReference type="InterPro" id="IPR001623">
    <property type="entry name" value="DnaJ_domain"/>
</dbReference>
<dbReference type="Pfam" id="PF00226">
    <property type="entry name" value="DnaJ"/>
    <property type="match status" value="1"/>
</dbReference>
<dbReference type="AlphaFoldDB" id="A0AAD7PF32"/>
<accession>A0AAD7PF32</accession>
<dbReference type="Pfam" id="PF22774">
    <property type="entry name" value="DNAJC11_beta-barrel"/>
    <property type="match status" value="1"/>
</dbReference>
<comment type="caution">
    <text evidence="7">The sequence shown here is derived from an EMBL/GenBank/DDBJ whole genome shotgun (WGS) entry which is preliminary data.</text>
</comment>
<dbReference type="InterPro" id="IPR055225">
    <property type="entry name" value="DNAJC11-like_beta-barrel"/>
</dbReference>
<evidence type="ECO:0000256" key="1">
    <source>
        <dbReference type="ARBA" id="ARBA00004370"/>
    </source>
</evidence>
<evidence type="ECO:0000259" key="6">
    <source>
        <dbReference type="PROSITE" id="PS50076"/>
    </source>
</evidence>
<dbReference type="PANTHER" id="PTHR44914">
    <property type="entry name" value="CHAPERONE PROTEIN DNAJ 13"/>
    <property type="match status" value="1"/>
</dbReference>
<dbReference type="PROSITE" id="PS00636">
    <property type="entry name" value="DNAJ_1"/>
    <property type="match status" value="1"/>
</dbReference>
<keyword evidence="3" id="KW-0143">Chaperone</keyword>
<dbReference type="KEGG" id="qsa:O6P43_024338"/>
<feature type="domain" description="J" evidence="6">
    <location>
        <begin position="12"/>
        <end position="80"/>
    </location>
</feature>
<evidence type="ECO:0000256" key="3">
    <source>
        <dbReference type="ARBA" id="ARBA00023186"/>
    </source>
</evidence>
<evidence type="ECO:0000313" key="8">
    <source>
        <dbReference type="Proteomes" id="UP001163823"/>
    </source>
</evidence>
<proteinExistence type="predicted"/>
<organism evidence="7 8">
    <name type="scientific">Quillaja saponaria</name>
    <name type="common">Soap bark tree</name>
    <dbReference type="NCBI Taxonomy" id="32244"/>
    <lineage>
        <taxon>Eukaryota</taxon>
        <taxon>Viridiplantae</taxon>
        <taxon>Streptophyta</taxon>
        <taxon>Embryophyta</taxon>
        <taxon>Tracheophyta</taxon>
        <taxon>Spermatophyta</taxon>
        <taxon>Magnoliopsida</taxon>
        <taxon>eudicotyledons</taxon>
        <taxon>Gunneridae</taxon>
        <taxon>Pentapetalae</taxon>
        <taxon>rosids</taxon>
        <taxon>fabids</taxon>
        <taxon>Fabales</taxon>
        <taxon>Quillajaceae</taxon>
        <taxon>Quillaja</taxon>
    </lineage>
</organism>
<evidence type="ECO:0000313" key="7">
    <source>
        <dbReference type="EMBL" id="KAJ7952500.1"/>
    </source>
</evidence>
<dbReference type="InterPro" id="IPR018253">
    <property type="entry name" value="DnaJ_domain_CS"/>
</dbReference>
<dbReference type="EMBL" id="JARAOO010000010">
    <property type="protein sequence ID" value="KAJ7952500.1"/>
    <property type="molecule type" value="Genomic_DNA"/>
</dbReference>
<dbReference type="Gene3D" id="1.10.287.110">
    <property type="entry name" value="DnaJ domain"/>
    <property type="match status" value="1"/>
</dbReference>
<dbReference type="GO" id="GO:0016020">
    <property type="term" value="C:membrane"/>
    <property type="evidence" value="ECO:0007669"/>
    <property type="project" value="UniProtKB-SubCell"/>
</dbReference>
<reference evidence="7" key="1">
    <citation type="journal article" date="2023" name="Science">
        <title>Elucidation of the pathway for biosynthesis of saponin adjuvants from the soapbark tree.</title>
        <authorList>
            <person name="Reed J."/>
            <person name="Orme A."/>
            <person name="El-Demerdash A."/>
            <person name="Owen C."/>
            <person name="Martin L.B.B."/>
            <person name="Misra R.C."/>
            <person name="Kikuchi S."/>
            <person name="Rejzek M."/>
            <person name="Martin A.C."/>
            <person name="Harkess A."/>
            <person name="Leebens-Mack J."/>
            <person name="Louveau T."/>
            <person name="Stephenson M.J."/>
            <person name="Osbourn A."/>
        </authorList>
    </citation>
    <scope>NUCLEOTIDE SEQUENCE</scope>
    <source>
        <strain evidence="7">S10</strain>
    </source>
</reference>
<dbReference type="Pfam" id="PF11875">
    <property type="entry name" value="DnaJ-like_C11_C"/>
    <property type="match status" value="1"/>
</dbReference>
<dbReference type="InterPro" id="IPR042162">
    <property type="entry name" value="AtJ13"/>
</dbReference>
<dbReference type="Proteomes" id="UP001163823">
    <property type="component" value="Chromosome 10"/>
</dbReference>
<sequence length="540" mass="59659">MKEGGEGQPNRELYALLHISPEASDEEIRKAYRQWAQVYHPDKYQAPHMKDIATENFQRICEAYEILSDVNKRTIYDIYGMEGLNSGLELGAKLNKAEELKAELEKLRRKREQEKVVAHFLPSGAILANMSFPHFLDGDGFMRGMAMTSKVQSQLSKSNNVEIGGNLHVDGNSGGGAATAVFRHQVSPASSVEFMAGAGLQSLVGVHTTRNLSLHSTATMGLTLSLNDGSLNLSNSWVRQLSETTVGNIVLALGSESSIAAGWQKKDENMSATGELKFGTSSFGATANYTHRFSSKSHGRIVGRVGSTALEIEVGGGRRLSRFSTVRWMYSIGVQGISWKFELNRGGQKLIIPILLTRHLNPIFATGALIIPSSIYFLLKKFVVKPYYLKKKRLKALENTEQTSAQVREARAAAEKAQKLLQNVANRKRNRQLETGGLVITRALYGSHEALTKIDKSREINDESSLKVMDVTIPLNFLVNDSGQLKLHEGVKKSGIMGFCDPCPGEPKQLHVEYTHAGQEYKVVVDDYEELLLPQGSHRI</sequence>
<gene>
    <name evidence="7" type="ORF">O6P43_024338</name>
</gene>
<keyword evidence="8" id="KW-1185">Reference proteome</keyword>
<feature type="transmembrane region" description="Helical" evidence="5">
    <location>
        <begin position="363"/>
        <end position="383"/>
    </location>
</feature>
<keyword evidence="5" id="KW-1133">Transmembrane helix</keyword>
<keyword evidence="2 5" id="KW-0472">Membrane</keyword>
<feature type="coiled-coil region" evidence="4">
    <location>
        <begin position="397"/>
        <end position="434"/>
    </location>
</feature>
<dbReference type="InterPro" id="IPR024586">
    <property type="entry name" value="DnaJ-like_C11_C"/>
</dbReference>
<name>A0AAD7PF32_QUISA</name>
<comment type="subcellular location">
    <subcellularLocation>
        <location evidence="1">Membrane</location>
    </subcellularLocation>
</comment>
<feature type="coiled-coil region" evidence="4">
    <location>
        <begin position="90"/>
        <end position="117"/>
    </location>
</feature>